<evidence type="ECO:0000259" key="1">
    <source>
        <dbReference type="Pfam" id="PF20622"/>
    </source>
</evidence>
<dbReference type="EMBL" id="AODE01000010">
    <property type="protein sequence ID" value="EUJ31618.1"/>
    <property type="molecule type" value="Genomic_DNA"/>
</dbReference>
<evidence type="ECO:0000313" key="3">
    <source>
        <dbReference type="Proteomes" id="UP000019254"/>
    </source>
</evidence>
<accession>W7CFJ9</accession>
<comment type="caution">
    <text evidence="2">The sequence shown here is derived from an EMBL/GenBank/DDBJ whole genome shotgun (WGS) entry which is preliminary data.</text>
</comment>
<feature type="domain" description="Bacterial Ig" evidence="1">
    <location>
        <begin position="217"/>
        <end position="293"/>
    </location>
</feature>
<dbReference type="Proteomes" id="UP000019254">
    <property type="component" value="Unassembled WGS sequence"/>
</dbReference>
<evidence type="ECO:0000313" key="2">
    <source>
        <dbReference type="EMBL" id="EUJ31618.1"/>
    </source>
</evidence>
<protein>
    <submittedName>
        <fullName evidence="2">Cell wall anchor domain-containing protein</fullName>
    </submittedName>
</protein>
<feature type="domain" description="Bacterial Ig" evidence="1">
    <location>
        <begin position="131"/>
        <end position="202"/>
    </location>
</feature>
<organism evidence="2 3">
    <name type="scientific">Listeria cornellensis FSL F6-0969</name>
    <dbReference type="NCBI Taxonomy" id="1265820"/>
    <lineage>
        <taxon>Bacteria</taxon>
        <taxon>Bacillati</taxon>
        <taxon>Bacillota</taxon>
        <taxon>Bacilli</taxon>
        <taxon>Bacillales</taxon>
        <taxon>Listeriaceae</taxon>
        <taxon>Listeria</taxon>
    </lineage>
</organism>
<dbReference type="Pfam" id="PF20622">
    <property type="entry name" value="Big_15"/>
    <property type="match status" value="3"/>
</dbReference>
<gene>
    <name evidence="2" type="ORF">PCORN_04792</name>
</gene>
<dbReference type="AlphaFoldDB" id="W7CFJ9"/>
<proteinExistence type="predicted"/>
<keyword evidence="3" id="KW-1185">Reference proteome</keyword>
<dbReference type="OrthoDB" id="2360677at2"/>
<dbReference type="PATRIC" id="fig|1265820.5.peg.945"/>
<reference evidence="2 3" key="1">
    <citation type="journal article" date="2014" name="Int. J. Syst. Evol. Microbiol.">
        <title>Listeria floridensis sp. nov., Listeria aquatica sp. nov., Listeria cornellensis sp. nov., Listeria riparia sp. nov. and Listeria grandensis sp. nov., from agricultural and natural environments.</title>
        <authorList>
            <person name="den Bakker H.C."/>
            <person name="Warchocki S."/>
            <person name="Wright E.M."/>
            <person name="Allred A.F."/>
            <person name="Ahlstrom C."/>
            <person name="Manuel C.S."/>
            <person name="Stasiewicz M.J."/>
            <person name="Burrell A."/>
            <person name="Roof S."/>
            <person name="Strawn L."/>
            <person name="Fortes E.D."/>
            <person name="Nightingale K.K."/>
            <person name="Kephart D."/>
            <person name="Wiedmann M."/>
        </authorList>
    </citation>
    <scope>NUCLEOTIDE SEQUENCE [LARGE SCALE GENOMIC DNA]</scope>
    <source>
        <strain evidence="3">FSL F6-969</strain>
    </source>
</reference>
<dbReference type="InterPro" id="IPR046746">
    <property type="entry name" value="Big_15"/>
</dbReference>
<sequence>MNYIFKATDKVEIIGVDAKYVEQNRISVQVTGTSTFDDALTATTYKLGTNNLTGTFGKNIWKVRLWVNGKIVSQATTKADGTYEFTNVPSFINAATDKVEIVGVDTQYNELKRIGVSVTGTSSLNNSLTVPTTYRVGDQILAGTYGSDVFKVRLWVNGVAVTQATSVSGNYTFTNIASYIHSPLDVVQVVAVDKQYKEINRVDMDTTGSPLYNYLLAPDDYTLGHSTMKGMYGKDISEIKLSIDGNIVQTAVLDKTTRTFTLKNLATVITSKNASIRIIGYNEQYQEVKRVAVSPQ</sequence>
<name>W7CFJ9_9LIST</name>
<feature type="domain" description="Bacterial Ig" evidence="1">
    <location>
        <begin position="40"/>
        <end position="119"/>
    </location>
</feature>